<proteinExistence type="predicted"/>
<evidence type="ECO:0000313" key="4">
    <source>
        <dbReference type="Proteomes" id="UP001382904"/>
    </source>
</evidence>
<evidence type="ECO:0000259" key="2">
    <source>
        <dbReference type="PROSITE" id="PS50943"/>
    </source>
</evidence>
<dbReference type="Gene3D" id="1.10.260.40">
    <property type="entry name" value="lambda repressor-like DNA-binding domains"/>
    <property type="match status" value="1"/>
</dbReference>
<dbReference type="EMBL" id="JBBKAM010000004">
    <property type="protein sequence ID" value="MEJ8645709.1"/>
    <property type="molecule type" value="Genomic_DNA"/>
</dbReference>
<evidence type="ECO:0000313" key="3">
    <source>
        <dbReference type="EMBL" id="MEJ8645709.1"/>
    </source>
</evidence>
<dbReference type="InterPro" id="IPR010982">
    <property type="entry name" value="Lambda_DNA-bd_dom_sf"/>
</dbReference>
<dbReference type="CDD" id="cd00093">
    <property type="entry name" value="HTH_XRE"/>
    <property type="match status" value="1"/>
</dbReference>
<protein>
    <submittedName>
        <fullName evidence="3">Helix-turn-helix transcriptional regulator</fullName>
    </submittedName>
</protein>
<sequence length="439" mass="45612">MPPVDPAFGEEMRRRRTASGMSLADLAAKVHYSKEYLSKIERGMGNPSDQLAQSCDAKLRAGGLLFGLLNRPLPHAGGVSALSAAEFGSPGPWSLRLRADGASDFTACDPAAPAEEGTTVAAKWALTPGLRESGSAEETLTVFRTLFDQQRRLGQCSGPAVVAPMSIAATAALRGLGRSTPTARRGAVLQLAAHFAEYTGWMAQEAGDDPAARWWTGQAAGLAKAGGDDEMAAYALLRQAEIALYQGDSLSTVALAGAAGAKARGRRIRELAAQREAQGHALMGNESECRRALDRAGELASGTRPQGDGSPALGGTHLPDLTAFVTGWCLRELGEAEEAVALLDTGQDGIAPHALRARARHGARLALALADAGDVERACAVAASVAQDVMTTDSATVRTDLKQLRSSLAPRRKHPVVSDTLPVIAACLRASADPRGGGG</sequence>
<accession>A0ABU8UCT9</accession>
<dbReference type="SUPFAM" id="SSF47413">
    <property type="entry name" value="lambda repressor-like DNA-binding domains"/>
    <property type="match status" value="1"/>
</dbReference>
<name>A0ABU8UCT9_9ACTN</name>
<dbReference type="Pfam" id="PF13560">
    <property type="entry name" value="HTH_31"/>
    <property type="match status" value="1"/>
</dbReference>
<dbReference type="InterPro" id="IPR001387">
    <property type="entry name" value="Cro/C1-type_HTH"/>
</dbReference>
<reference evidence="3 4" key="1">
    <citation type="submission" date="2024-03" db="EMBL/GenBank/DDBJ databases">
        <title>Novel Streptomyces species of biotechnological and ecological value are a feature of Machair soil.</title>
        <authorList>
            <person name="Prole J.R."/>
            <person name="Goodfellow M."/>
            <person name="Allenby N."/>
            <person name="Ward A.C."/>
        </authorList>
    </citation>
    <scope>NUCLEOTIDE SEQUENCE [LARGE SCALE GENOMIC DNA]</scope>
    <source>
        <strain evidence="3 4">MS1.HAVA.3</strain>
    </source>
</reference>
<keyword evidence="4" id="KW-1185">Reference proteome</keyword>
<organism evidence="3 4">
    <name type="scientific">Streptomyces caledonius</name>
    <dbReference type="NCBI Taxonomy" id="3134107"/>
    <lineage>
        <taxon>Bacteria</taxon>
        <taxon>Bacillati</taxon>
        <taxon>Actinomycetota</taxon>
        <taxon>Actinomycetes</taxon>
        <taxon>Kitasatosporales</taxon>
        <taxon>Streptomycetaceae</taxon>
        <taxon>Streptomyces</taxon>
    </lineage>
</organism>
<gene>
    <name evidence="3" type="ORF">WKI68_39845</name>
</gene>
<comment type="caution">
    <text evidence="3">The sequence shown here is derived from an EMBL/GenBank/DDBJ whole genome shotgun (WGS) entry which is preliminary data.</text>
</comment>
<dbReference type="Proteomes" id="UP001382904">
    <property type="component" value="Unassembled WGS sequence"/>
</dbReference>
<dbReference type="PROSITE" id="PS50943">
    <property type="entry name" value="HTH_CROC1"/>
    <property type="match status" value="1"/>
</dbReference>
<feature type="region of interest" description="Disordered" evidence="1">
    <location>
        <begin position="295"/>
        <end position="316"/>
    </location>
</feature>
<dbReference type="SMART" id="SM00530">
    <property type="entry name" value="HTH_XRE"/>
    <property type="match status" value="1"/>
</dbReference>
<feature type="domain" description="HTH cro/C1-type" evidence="2">
    <location>
        <begin position="12"/>
        <end position="53"/>
    </location>
</feature>
<evidence type="ECO:0000256" key="1">
    <source>
        <dbReference type="SAM" id="MobiDB-lite"/>
    </source>
</evidence>